<feature type="repeat" description="ANK" evidence="3">
    <location>
        <begin position="172"/>
        <end position="204"/>
    </location>
</feature>
<feature type="repeat" description="ANK" evidence="3">
    <location>
        <begin position="205"/>
        <end position="237"/>
    </location>
</feature>
<feature type="repeat" description="ANK" evidence="3">
    <location>
        <begin position="139"/>
        <end position="171"/>
    </location>
</feature>
<dbReference type="Gene3D" id="3.40.50.150">
    <property type="entry name" value="Vaccinia Virus protein VP39"/>
    <property type="match status" value="1"/>
</dbReference>
<sequence length="762" mass="85582">MNVGKGAYFAVNSEKFRRSTECELFKTMRTGFVTQGNFEDPCTRQEILRAFNKTAAFLRKFLWPFPLGGGYAYLRYLASKGDFEAMQGLLQLGVPAGGRDSLDEVEQPPILYAARDGHREAIKLLAQYEADVNEVGGIPFETALHVAVQSHKLKVVQMLLSLRADPQIKDAGGQGPLHRAAREGAIHSLQTLITAGAAVDMRDTCEQAPIHIATYFGREEVVRALLAARADAVAENIRGQTPRKVADRLGYTTIVQIIDKEIERREIDELYAAEERDRAEQQLKALLESEATENRQRQLDLWRLQREDSGTVVAANAEKRRRRRANPPSWQSLWWQWEEAWNWFVALFVWGLRRAGRSVAGKKYRTVRTDVTTFNTRYSLLSYAMMASDEKKSASFRRALQRCAKQLRSRGNPMVVLEIGCGAYAPFARICTEEGADKVLAIEGNSWAAARAQRLLGEGAKVFAGLSQDMVPERLGALASVVVMETIGDWAANEYMVSTFLDARGRLCEPTSQWIPGQVKTRFMPVTIPPWGQEGAVPPGLWLLGSDARYERLALSEAETLEAYDFNEWKDEMLKQHRSCDFEIQTSADLQGFLLWVEVFPDRAEDAPLSALCDVDISWSPLLLALPETRRLERGDRLSCRVEALPAALDGPELRIELPQEDGRTLKFEWTLARGARWILPEGREISFEDQPEDVLSSEQVKAETGNGGSAVMLCCRCILLLAYVQSIKTKREIIRRQVVKTIYPAGYPNPEEVSGSGYFGF</sequence>
<keyword evidence="2 3" id="KW-0040">ANK repeat</keyword>
<comment type="caution">
    <text evidence="4">The sequence shown here is derived from an EMBL/GenBank/DDBJ whole genome shotgun (WGS) entry which is preliminary data.</text>
</comment>
<gene>
    <name evidence="4" type="primary">ASB2</name>
    <name evidence="4" type="ORF">AK812_SmicGene6398</name>
</gene>
<dbReference type="OrthoDB" id="539213at2759"/>
<keyword evidence="5" id="KW-1185">Reference proteome</keyword>
<dbReference type="SUPFAM" id="SSF48403">
    <property type="entry name" value="Ankyrin repeat"/>
    <property type="match status" value="1"/>
</dbReference>
<dbReference type="SUPFAM" id="SSF53335">
    <property type="entry name" value="S-adenosyl-L-methionine-dependent methyltransferases"/>
    <property type="match status" value="1"/>
</dbReference>
<dbReference type="PANTHER" id="PTHR24171">
    <property type="entry name" value="ANKYRIN REPEAT DOMAIN-CONTAINING PROTEIN 39-RELATED"/>
    <property type="match status" value="1"/>
</dbReference>
<evidence type="ECO:0000256" key="2">
    <source>
        <dbReference type="ARBA" id="ARBA00023043"/>
    </source>
</evidence>
<name>A0A1Q9ER54_SYMMI</name>
<protein>
    <submittedName>
        <fullName evidence="4">Ankyrin repeat and SOCS box protein 2</fullName>
    </submittedName>
</protein>
<dbReference type="PROSITE" id="PS50297">
    <property type="entry name" value="ANK_REP_REGION"/>
    <property type="match status" value="2"/>
</dbReference>
<evidence type="ECO:0000313" key="4">
    <source>
        <dbReference type="EMBL" id="OLQ09916.1"/>
    </source>
</evidence>
<reference evidence="4 5" key="1">
    <citation type="submission" date="2016-02" db="EMBL/GenBank/DDBJ databases">
        <title>Genome analysis of coral dinoflagellate symbionts highlights evolutionary adaptations to a symbiotic lifestyle.</title>
        <authorList>
            <person name="Aranda M."/>
            <person name="Li Y."/>
            <person name="Liew Y.J."/>
            <person name="Baumgarten S."/>
            <person name="Simakov O."/>
            <person name="Wilson M."/>
            <person name="Piel J."/>
            <person name="Ashoor H."/>
            <person name="Bougouffa S."/>
            <person name="Bajic V.B."/>
            <person name="Ryu T."/>
            <person name="Ravasi T."/>
            <person name="Bayer T."/>
            <person name="Micklem G."/>
            <person name="Kim H."/>
            <person name="Bhak J."/>
            <person name="Lajeunesse T.C."/>
            <person name="Voolstra C.R."/>
        </authorList>
    </citation>
    <scope>NUCLEOTIDE SEQUENCE [LARGE SCALE GENOMIC DNA]</scope>
    <source>
        <strain evidence="4 5">CCMP2467</strain>
    </source>
</reference>
<dbReference type="Gene3D" id="1.25.40.20">
    <property type="entry name" value="Ankyrin repeat-containing domain"/>
    <property type="match status" value="1"/>
</dbReference>
<dbReference type="Pfam" id="PF12796">
    <property type="entry name" value="Ank_2"/>
    <property type="match status" value="2"/>
</dbReference>
<dbReference type="PROSITE" id="PS50088">
    <property type="entry name" value="ANK_REPEAT"/>
    <property type="match status" value="3"/>
</dbReference>
<dbReference type="EMBL" id="LSRX01000087">
    <property type="protein sequence ID" value="OLQ09916.1"/>
    <property type="molecule type" value="Genomic_DNA"/>
</dbReference>
<dbReference type="Proteomes" id="UP000186817">
    <property type="component" value="Unassembled WGS sequence"/>
</dbReference>
<organism evidence="4 5">
    <name type="scientific">Symbiodinium microadriaticum</name>
    <name type="common">Dinoflagellate</name>
    <name type="synonym">Zooxanthella microadriatica</name>
    <dbReference type="NCBI Taxonomy" id="2951"/>
    <lineage>
        <taxon>Eukaryota</taxon>
        <taxon>Sar</taxon>
        <taxon>Alveolata</taxon>
        <taxon>Dinophyceae</taxon>
        <taxon>Suessiales</taxon>
        <taxon>Symbiodiniaceae</taxon>
        <taxon>Symbiodinium</taxon>
    </lineage>
</organism>
<keyword evidence="1" id="KW-0677">Repeat</keyword>
<dbReference type="InterPro" id="IPR036770">
    <property type="entry name" value="Ankyrin_rpt-contain_sf"/>
</dbReference>
<dbReference type="InterPro" id="IPR002110">
    <property type="entry name" value="Ankyrin_rpt"/>
</dbReference>
<dbReference type="InterPro" id="IPR029063">
    <property type="entry name" value="SAM-dependent_MTases_sf"/>
</dbReference>
<dbReference type="SMART" id="SM00248">
    <property type="entry name" value="ANK"/>
    <property type="match status" value="4"/>
</dbReference>
<evidence type="ECO:0000313" key="5">
    <source>
        <dbReference type="Proteomes" id="UP000186817"/>
    </source>
</evidence>
<dbReference type="AlphaFoldDB" id="A0A1Q9ER54"/>
<proteinExistence type="predicted"/>
<evidence type="ECO:0000256" key="3">
    <source>
        <dbReference type="PROSITE-ProRule" id="PRU00023"/>
    </source>
</evidence>
<accession>A0A1Q9ER54</accession>
<evidence type="ECO:0000256" key="1">
    <source>
        <dbReference type="ARBA" id="ARBA00022737"/>
    </source>
</evidence>